<dbReference type="AlphaFoldDB" id="A0A0K8NXR0"/>
<dbReference type="Pfam" id="PF03693">
    <property type="entry name" value="ParD_antitoxin"/>
    <property type="match status" value="1"/>
</dbReference>
<dbReference type="EMBL" id="BBYR01000014">
    <property type="protein sequence ID" value="GAP35156.1"/>
    <property type="molecule type" value="Genomic_DNA"/>
</dbReference>
<evidence type="ECO:0000256" key="2">
    <source>
        <dbReference type="ARBA" id="ARBA00022649"/>
    </source>
</evidence>
<dbReference type="InterPro" id="IPR038296">
    <property type="entry name" value="ParD_sf"/>
</dbReference>
<name>A0A0K8NXR0_PISS1</name>
<dbReference type="STRING" id="1547922.ISF6_0727"/>
<dbReference type="Gene3D" id="6.10.10.120">
    <property type="entry name" value="Antitoxin ParD1-like"/>
    <property type="match status" value="1"/>
</dbReference>
<organism evidence="3 4">
    <name type="scientific">Piscinibacter sakaiensis</name>
    <name type="common">Ideonella sakaiensis</name>
    <dbReference type="NCBI Taxonomy" id="1547922"/>
    <lineage>
        <taxon>Bacteria</taxon>
        <taxon>Pseudomonadati</taxon>
        <taxon>Pseudomonadota</taxon>
        <taxon>Betaproteobacteria</taxon>
        <taxon>Burkholderiales</taxon>
        <taxon>Sphaerotilaceae</taxon>
        <taxon>Piscinibacter</taxon>
    </lineage>
</organism>
<keyword evidence="2" id="KW-1277">Toxin-antitoxin system</keyword>
<dbReference type="PANTHER" id="PTHR36582:SF2">
    <property type="entry name" value="ANTITOXIN PARD"/>
    <property type="match status" value="1"/>
</dbReference>
<reference evidence="3 4" key="2">
    <citation type="journal article" date="2016" name="Science">
        <title>A bacterium that degrades and assimilates poly(ethylene terephthalate).</title>
        <authorList>
            <person name="Yoshida S."/>
            <person name="Hiraga K."/>
            <person name="Takehana T."/>
            <person name="Taniguchi I."/>
            <person name="Yamaji H."/>
            <person name="Maeda Y."/>
            <person name="Toyohara K."/>
            <person name="Miyamoto K."/>
            <person name="Kimura Y."/>
            <person name="Oda K."/>
        </authorList>
    </citation>
    <scope>NUCLEOTIDE SEQUENCE [LARGE SCALE GENOMIC DNA]</scope>
    <source>
        <strain evidence="4">NBRC 110686 / TISTR 2288 / 201-F6</strain>
    </source>
</reference>
<proteinExistence type="inferred from homology"/>
<evidence type="ECO:0000313" key="4">
    <source>
        <dbReference type="Proteomes" id="UP000037660"/>
    </source>
</evidence>
<protein>
    <submittedName>
        <fullName evidence="3">Gsr0356 protein</fullName>
    </submittedName>
</protein>
<keyword evidence="4" id="KW-1185">Reference proteome</keyword>
<reference evidence="4" key="1">
    <citation type="submission" date="2015-07" db="EMBL/GenBank/DDBJ databases">
        <title>Discovery of a poly(ethylene terephthalate assimilation.</title>
        <authorList>
            <person name="Yoshida S."/>
            <person name="Hiraga K."/>
            <person name="Takehana T."/>
            <person name="Taniguchi I."/>
            <person name="Yamaji H."/>
            <person name="Maeda Y."/>
            <person name="Toyohara K."/>
            <person name="Miyamoto K."/>
            <person name="Kimura Y."/>
            <person name="Oda K."/>
        </authorList>
    </citation>
    <scope>NUCLEOTIDE SEQUENCE [LARGE SCALE GENOMIC DNA]</scope>
    <source>
        <strain evidence="4">NBRC 110686 / TISTR 2288 / 201-F6</strain>
    </source>
</reference>
<dbReference type="Proteomes" id="UP000037660">
    <property type="component" value="Unassembled WGS sequence"/>
</dbReference>
<dbReference type="SUPFAM" id="SSF47598">
    <property type="entry name" value="Ribbon-helix-helix"/>
    <property type="match status" value="1"/>
</dbReference>
<dbReference type="PANTHER" id="PTHR36582">
    <property type="entry name" value="ANTITOXIN PARD"/>
    <property type="match status" value="1"/>
</dbReference>
<sequence>MNVSLTAALRDVVDERLRSGLYGNASEYIRELIRRDEETARQLRALYQAGLDSGDPVPMSDEDWAVLGAVARSADAGPG</sequence>
<comment type="caution">
    <text evidence="3">The sequence shown here is derived from an EMBL/GenBank/DDBJ whole genome shotgun (WGS) entry which is preliminary data.</text>
</comment>
<dbReference type="GO" id="GO:0006355">
    <property type="term" value="P:regulation of DNA-templated transcription"/>
    <property type="evidence" value="ECO:0007669"/>
    <property type="project" value="InterPro"/>
</dbReference>
<evidence type="ECO:0000313" key="3">
    <source>
        <dbReference type="EMBL" id="GAP35156.1"/>
    </source>
</evidence>
<dbReference type="CDD" id="cd22231">
    <property type="entry name" value="RHH_NikR_HicB-like"/>
    <property type="match status" value="1"/>
</dbReference>
<accession>A0A0K8NXR0</accession>
<evidence type="ECO:0000256" key="1">
    <source>
        <dbReference type="ARBA" id="ARBA00008580"/>
    </source>
</evidence>
<dbReference type="RefSeq" id="WP_054019224.1">
    <property type="nucleotide sequence ID" value="NZ_BBYR01000014.1"/>
</dbReference>
<gene>
    <name evidence="3" type="ORF">ISF6_0727</name>
</gene>
<dbReference type="NCBIfam" id="TIGR02606">
    <property type="entry name" value="antidote_CC2985"/>
    <property type="match status" value="1"/>
</dbReference>
<dbReference type="InterPro" id="IPR022789">
    <property type="entry name" value="ParD"/>
</dbReference>
<comment type="similarity">
    <text evidence="1">Belongs to the ParD antitoxin family.</text>
</comment>
<dbReference type="InterPro" id="IPR010985">
    <property type="entry name" value="Ribbon_hlx_hlx"/>
</dbReference>